<keyword evidence="2" id="KW-1185">Reference proteome</keyword>
<sequence>MLNLQETINKRVEEVKEDLELQVGYQLSAEQTDELRLTGRIGIDIIKFAPYLNKVVTYLNESNSKDVGWELALNTISGDFEITLKGCYLLF</sequence>
<reference evidence="1 2" key="1">
    <citation type="submission" date="2020-07" db="EMBL/GenBank/DDBJ databases">
        <title>Description of Limosilactobacillus balticus sp. nov., Limosilactobacillus agrestis sp. nov., Limosilactobacillus albertensis sp. nov., Limosilactobacillus rudii sp. nov., Limosilactobacillus fastidiosus sp. nov., five novel Limosilactobacillus species isolated from the vertebrate gastrointestinal tract, and proposal of 6 subspecies of Limosilactobacillus reuteri adapted to the gastrointestinal tract of specific vertebrate hosts.</title>
        <authorList>
            <person name="Li F."/>
            <person name="Cheng C."/>
            <person name="Zheng J."/>
            <person name="Quevedo R.M."/>
            <person name="Li J."/>
            <person name="Roos S."/>
            <person name="Gaenzle M.G."/>
            <person name="Walter J."/>
        </authorList>
    </citation>
    <scope>NUCLEOTIDE SEQUENCE [LARGE SCALE GENOMIC DNA]</scope>
    <source>
        <strain evidence="1 2">STM2_1</strain>
    </source>
</reference>
<comment type="caution">
    <text evidence="1">The sequence shown here is derived from an EMBL/GenBank/DDBJ whole genome shotgun (WGS) entry which is preliminary data.</text>
</comment>
<dbReference type="EMBL" id="JACIVA010000060">
    <property type="protein sequence ID" value="MBB1098491.1"/>
    <property type="molecule type" value="Genomic_DNA"/>
</dbReference>
<dbReference type="AlphaFoldDB" id="A0A7W3YPF9"/>
<protein>
    <submittedName>
        <fullName evidence="1">Uncharacterized protein</fullName>
    </submittedName>
</protein>
<gene>
    <name evidence="1" type="ORF">H5S09_11210</name>
</gene>
<dbReference type="Proteomes" id="UP000517106">
    <property type="component" value="Unassembled WGS sequence"/>
</dbReference>
<evidence type="ECO:0000313" key="1">
    <source>
        <dbReference type="EMBL" id="MBB1098491.1"/>
    </source>
</evidence>
<name>A0A7W3YPF9_9LACO</name>
<proteinExistence type="predicted"/>
<evidence type="ECO:0000313" key="2">
    <source>
        <dbReference type="Proteomes" id="UP000517106"/>
    </source>
</evidence>
<organism evidence="1 2">
    <name type="scientific">Limosilactobacillus rudii</name>
    <dbReference type="NCBI Taxonomy" id="2759755"/>
    <lineage>
        <taxon>Bacteria</taxon>
        <taxon>Bacillati</taxon>
        <taxon>Bacillota</taxon>
        <taxon>Bacilli</taxon>
        <taxon>Lactobacillales</taxon>
        <taxon>Lactobacillaceae</taxon>
        <taxon>Limosilactobacillus</taxon>
    </lineage>
</organism>
<dbReference type="RefSeq" id="WP_182597190.1">
    <property type="nucleotide sequence ID" value="NZ_JACIVA010000060.1"/>
</dbReference>
<accession>A0A7W3YPF9</accession>